<reference evidence="4" key="1">
    <citation type="journal article" date="2020" name="mSystems">
        <title>Genome- and Community-Level Interaction Insights into Carbon Utilization and Element Cycling Functions of Hydrothermarchaeota in Hydrothermal Sediment.</title>
        <authorList>
            <person name="Zhou Z."/>
            <person name="Liu Y."/>
            <person name="Xu W."/>
            <person name="Pan J."/>
            <person name="Luo Z.H."/>
            <person name="Li M."/>
        </authorList>
    </citation>
    <scope>NUCLEOTIDE SEQUENCE [LARGE SCALE GENOMIC DNA]</scope>
    <source>
        <strain evidence="4">HyVt-237</strain>
    </source>
</reference>
<feature type="domain" description="CBS" evidence="3">
    <location>
        <begin position="8"/>
        <end position="63"/>
    </location>
</feature>
<name>A0A7C0XBD9_UNCW3</name>
<dbReference type="PANTHER" id="PTHR43080">
    <property type="entry name" value="CBS DOMAIN-CONTAINING PROTEIN CBSX3, MITOCHONDRIAL"/>
    <property type="match status" value="1"/>
</dbReference>
<organism evidence="4">
    <name type="scientific">candidate division WOR-3 bacterium</name>
    <dbReference type="NCBI Taxonomy" id="2052148"/>
    <lineage>
        <taxon>Bacteria</taxon>
        <taxon>Bacteria division WOR-3</taxon>
    </lineage>
</organism>
<dbReference type="Pfam" id="PF00571">
    <property type="entry name" value="CBS"/>
    <property type="match status" value="2"/>
</dbReference>
<dbReference type="Gene3D" id="3.10.580.10">
    <property type="entry name" value="CBS-domain"/>
    <property type="match status" value="2"/>
</dbReference>
<dbReference type="InterPro" id="IPR051257">
    <property type="entry name" value="Diverse_CBS-Domain"/>
</dbReference>
<dbReference type="EMBL" id="DRBW01000184">
    <property type="protein sequence ID" value="HDM90524.1"/>
    <property type="molecule type" value="Genomic_DNA"/>
</dbReference>
<dbReference type="SUPFAM" id="SSF54631">
    <property type="entry name" value="CBS-domain pair"/>
    <property type="match status" value="1"/>
</dbReference>
<proteinExistence type="predicted"/>
<evidence type="ECO:0000256" key="2">
    <source>
        <dbReference type="PROSITE-ProRule" id="PRU00703"/>
    </source>
</evidence>
<dbReference type="PROSITE" id="PS51371">
    <property type="entry name" value="CBS"/>
    <property type="match status" value="2"/>
</dbReference>
<gene>
    <name evidence="4" type="ORF">ENG67_04880</name>
</gene>
<protein>
    <submittedName>
        <fullName evidence="4">CBS domain-containing protein</fullName>
    </submittedName>
</protein>
<evidence type="ECO:0000259" key="3">
    <source>
        <dbReference type="PROSITE" id="PS51371"/>
    </source>
</evidence>
<dbReference type="PANTHER" id="PTHR43080:SF2">
    <property type="entry name" value="CBS DOMAIN-CONTAINING PROTEIN"/>
    <property type="match status" value="1"/>
</dbReference>
<dbReference type="AlphaFoldDB" id="A0A7C0XBD9"/>
<keyword evidence="1 2" id="KW-0129">CBS domain</keyword>
<evidence type="ECO:0000313" key="4">
    <source>
        <dbReference type="EMBL" id="HDM90524.1"/>
    </source>
</evidence>
<evidence type="ECO:0000256" key="1">
    <source>
        <dbReference type="ARBA" id="ARBA00023122"/>
    </source>
</evidence>
<sequence length="158" mass="18239">MLKVKDVMRKNVVAVSSFTPLVGLLELVKQTNHRCFPVTEESRFKGMICIEDIMKVFYPYLPTIEKYRSLMPFYKEDLENDLLNVEVDPELIDLLMVEDIMNFDVPTVSEDDDLENAYRTLKNSRLSVLPVVRGDELIGVIGLFDIIYYLLKKKGING</sequence>
<comment type="caution">
    <text evidence="4">The sequence shown here is derived from an EMBL/GenBank/DDBJ whole genome shotgun (WGS) entry which is preliminary data.</text>
</comment>
<dbReference type="SMART" id="SM00116">
    <property type="entry name" value="CBS"/>
    <property type="match status" value="2"/>
</dbReference>
<feature type="domain" description="CBS" evidence="3">
    <location>
        <begin position="101"/>
        <end position="156"/>
    </location>
</feature>
<accession>A0A7C0XBD9</accession>
<dbReference type="InterPro" id="IPR000644">
    <property type="entry name" value="CBS_dom"/>
</dbReference>
<dbReference type="Proteomes" id="UP000885931">
    <property type="component" value="Unassembled WGS sequence"/>
</dbReference>
<dbReference type="InterPro" id="IPR046342">
    <property type="entry name" value="CBS_dom_sf"/>
</dbReference>